<dbReference type="Proteomes" id="UP000185604">
    <property type="component" value="Unassembled WGS sequence"/>
</dbReference>
<dbReference type="EMBL" id="LKPO01000008">
    <property type="protein sequence ID" value="OLF95747.1"/>
    <property type="molecule type" value="Genomic_DNA"/>
</dbReference>
<evidence type="ECO:0000313" key="1">
    <source>
        <dbReference type="EMBL" id="OLF95747.1"/>
    </source>
</evidence>
<proteinExistence type="predicted"/>
<sequence>MDETLSHIHLFSFLLKRFHFLTIHHMLLIQGLLRTKKLPTKSAA</sequence>
<evidence type="ECO:0000313" key="2">
    <source>
        <dbReference type="Proteomes" id="UP000185604"/>
    </source>
</evidence>
<comment type="caution">
    <text evidence="1">The sequence shown here is derived from an EMBL/GenBank/DDBJ whole genome shotgun (WGS) entry which is preliminary data.</text>
</comment>
<organism evidence="1 2">
    <name type="scientific">Bacillus paralicheniformis</name>
    <dbReference type="NCBI Taxonomy" id="1648923"/>
    <lineage>
        <taxon>Bacteria</taxon>
        <taxon>Bacillati</taxon>
        <taxon>Bacillota</taxon>
        <taxon>Bacilli</taxon>
        <taxon>Bacillales</taxon>
        <taxon>Bacillaceae</taxon>
        <taxon>Bacillus</taxon>
    </lineage>
</organism>
<accession>A0A7Z0WZ54</accession>
<protein>
    <submittedName>
        <fullName evidence="1">Uncharacterized protein</fullName>
    </submittedName>
</protein>
<gene>
    <name evidence="1" type="ORF">B4121_1309</name>
</gene>
<dbReference type="AlphaFoldDB" id="A0A7Z0WZ54"/>
<name>A0A7Z0WZ54_9BACI</name>
<reference evidence="1 2" key="1">
    <citation type="journal article" date="2016" name="Front. Microbiol.">
        <title>High-Level Heat Resistance of Spores of Bacillus amyloliquefaciens and Bacillus licheniformis Results from the Presence of a spoVA Operon in a Tn1546 Transposon.</title>
        <authorList>
            <person name="Berendsen E.M."/>
            <person name="Koning R.A."/>
            <person name="Boekhorst J."/>
            <person name="de Jong A."/>
            <person name="Kuipers O.P."/>
            <person name="Wells-Bennik M.H."/>
        </authorList>
    </citation>
    <scope>NUCLEOTIDE SEQUENCE [LARGE SCALE GENOMIC DNA]</scope>
    <source>
        <strain evidence="1 2">B4121</strain>
    </source>
</reference>